<proteinExistence type="predicted"/>
<protein>
    <recommendedName>
        <fullName evidence="9">RRM domain-containing protein</fullName>
    </recommendedName>
</protein>
<dbReference type="SUPFAM" id="SSF57756">
    <property type="entry name" value="Retrovirus zinc finger-like domains"/>
    <property type="match status" value="1"/>
</dbReference>
<dbReference type="EMBL" id="AFWA02000001">
    <property type="protein sequence ID" value="EMR11265.1"/>
    <property type="molecule type" value="Genomic_DNA"/>
</dbReference>
<evidence type="ECO:0000256" key="2">
    <source>
        <dbReference type="PROSITE-ProRule" id="PRU00047"/>
    </source>
</evidence>
<keyword evidence="1 3" id="KW-0694">RNA-binding</keyword>
<evidence type="ECO:0000256" key="1">
    <source>
        <dbReference type="ARBA" id="ARBA00022884"/>
    </source>
</evidence>
<evidence type="ECO:0000256" key="3">
    <source>
        <dbReference type="PROSITE-ProRule" id="PRU00176"/>
    </source>
</evidence>
<feature type="compositionally biased region" description="Basic and acidic residues" evidence="4">
    <location>
        <begin position="271"/>
        <end position="286"/>
    </location>
</feature>
<dbReference type="RefSeq" id="XP_007872167.1">
    <property type="nucleotide sequence ID" value="XM_007873976.1"/>
</dbReference>
<dbReference type="VEuPathDB" id="FungiDB:PNEG_00295"/>
<dbReference type="PANTHER" id="PTHR23003">
    <property type="entry name" value="RNA RECOGNITION MOTIF RRM DOMAIN CONTAINING PROTEIN"/>
    <property type="match status" value="1"/>
</dbReference>
<evidence type="ECO:0000256" key="4">
    <source>
        <dbReference type="SAM" id="MobiDB-lite"/>
    </source>
</evidence>
<evidence type="ECO:0000259" key="6">
    <source>
        <dbReference type="PROSITE" id="PS50158"/>
    </source>
</evidence>
<keyword evidence="2" id="KW-0862">Zinc</keyword>
<feature type="domain" description="RRM" evidence="5">
    <location>
        <begin position="34"/>
        <end position="106"/>
    </location>
</feature>
<dbReference type="eggNOG" id="KOG0109">
    <property type="taxonomic scope" value="Eukaryota"/>
</dbReference>
<reference evidence="8" key="1">
    <citation type="journal article" date="2016" name="Nat. Commun.">
        <title>Genome analysis of three Pneumocystis species reveals adaptation mechanisms to life exclusively in mammalian hosts.</title>
        <authorList>
            <person name="Ma L."/>
            <person name="Chen Z."/>
            <person name="Huang D.W."/>
            <person name="Kutty G."/>
            <person name="Ishihara M."/>
            <person name="Wang H."/>
            <person name="Abouelleil A."/>
            <person name="Bishop L."/>
            <person name="Davey E."/>
            <person name="Deng R."/>
            <person name="Deng X."/>
            <person name="Fan L."/>
            <person name="Fantoni G."/>
            <person name="Fitzgerald M."/>
            <person name="Gogineni E."/>
            <person name="Goldberg J.M."/>
            <person name="Handley G."/>
            <person name="Hu X."/>
            <person name="Huber C."/>
            <person name="Jiao X."/>
            <person name="Jones K."/>
            <person name="Levin J.Z."/>
            <person name="Liu Y."/>
            <person name="Macdonald P."/>
            <person name="Melnikov A."/>
            <person name="Raley C."/>
            <person name="Sassi M."/>
            <person name="Sherman B.T."/>
            <person name="Song X."/>
            <person name="Sykes S."/>
            <person name="Tran B."/>
            <person name="Walsh L."/>
            <person name="Xia Y."/>
            <person name="Yang J."/>
            <person name="Young S."/>
            <person name="Zeng Q."/>
            <person name="Zheng X."/>
            <person name="Stephens R."/>
            <person name="Nusbaum C."/>
            <person name="Birren B.W."/>
            <person name="Azadi P."/>
            <person name="Lempicki R.A."/>
            <person name="Cuomo C.A."/>
            <person name="Kovacs J.A."/>
        </authorList>
    </citation>
    <scope>NUCLEOTIDE SEQUENCE [LARGE SCALE GENOMIC DNA]</scope>
    <source>
        <strain evidence="8">B123</strain>
    </source>
</reference>
<dbReference type="SMART" id="SM00360">
    <property type="entry name" value="RRM"/>
    <property type="match status" value="1"/>
</dbReference>
<keyword evidence="2" id="KW-0863">Zinc-finger</keyword>
<evidence type="ECO:0008006" key="9">
    <source>
        <dbReference type="Google" id="ProtNLM"/>
    </source>
</evidence>
<dbReference type="STRING" id="1069680.M7PBM9"/>
<gene>
    <name evidence="7" type="ORF">PNEG_00295</name>
</gene>
<dbReference type="InterPro" id="IPR001878">
    <property type="entry name" value="Znf_CCHC"/>
</dbReference>
<dbReference type="GO" id="GO:0005737">
    <property type="term" value="C:cytoplasm"/>
    <property type="evidence" value="ECO:0007669"/>
    <property type="project" value="TreeGrafter"/>
</dbReference>
<keyword evidence="8" id="KW-1185">Reference proteome</keyword>
<feature type="region of interest" description="Disordered" evidence="4">
    <location>
        <begin position="1"/>
        <end position="26"/>
    </location>
</feature>
<dbReference type="GO" id="GO:0005634">
    <property type="term" value="C:nucleus"/>
    <property type="evidence" value="ECO:0007669"/>
    <property type="project" value="TreeGrafter"/>
</dbReference>
<dbReference type="AlphaFoldDB" id="M7PBM9"/>
<dbReference type="InterPro" id="IPR050374">
    <property type="entry name" value="RRT5_SRSF_SR"/>
</dbReference>
<name>M7PBM9_PNEMU</name>
<feature type="domain" description="CCHC-type" evidence="6">
    <location>
        <begin position="121"/>
        <end position="136"/>
    </location>
</feature>
<feature type="region of interest" description="Disordered" evidence="4">
    <location>
        <begin position="264"/>
        <end position="286"/>
    </location>
</feature>
<evidence type="ECO:0000313" key="8">
    <source>
        <dbReference type="Proteomes" id="UP000011958"/>
    </source>
</evidence>
<dbReference type="HOGENOM" id="CLU_556821_0_0_1"/>
<organism evidence="7 8">
    <name type="scientific">Pneumocystis murina (strain B123)</name>
    <name type="common">Mouse pneumocystis pneumonia agent</name>
    <name type="synonym">Pneumocystis carinii f. sp. muris</name>
    <dbReference type="NCBI Taxonomy" id="1069680"/>
    <lineage>
        <taxon>Eukaryota</taxon>
        <taxon>Fungi</taxon>
        <taxon>Dikarya</taxon>
        <taxon>Ascomycota</taxon>
        <taxon>Taphrinomycotina</taxon>
        <taxon>Pneumocystomycetes</taxon>
        <taxon>Pneumocystaceae</taxon>
        <taxon>Pneumocystis</taxon>
    </lineage>
</organism>
<sequence length="490" mass="57177">MASASSEAQRTIPNNHQSLPGVVSRPLTEDGRPLKCYIGNLSNQCRMYHLREKFSPFGTIINVELKPNIGCGFVEFVDPESCIKACDALDGTELFGQTLRVETQKQVYGIRKIVTEKLEGCFNCGAKNHWAKHCPKMPPPGTPQNVSPPRSSMLSSEAYGYLKPYSHSVNNYDYPRYYSENLPHYRQPCLNGYRDPYYYAPRDYIFRDRDTRDLRNFQKYRNRGQWNLPSAEKIPENATVSHKRYANSEPWFNESHQLTALPRTSQISTESKFKAEKSLDEDKDAKTQLRNSTHAETMLKTSEKDFISEKKLSNDQNLATCDSPTLAKETQINDSLENKKVIPYRLERKERVSSSYSEPRYNNCYNCQDHIHSESYDRPYLSSKYPNNNPHYDHHVNYTNRHALFRMRSKYPDGYRYCSYSEPYLPYTPYDSNYRSRKSLQHLDYSSNSRMDCAPLNYSQGYLRRCSPLPNLYSPNLYSPTYNYGYSEYR</sequence>
<dbReference type="InterPro" id="IPR012677">
    <property type="entry name" value="Nucleotide-bd_a/b_plait_sf"/>
</dbReference>
<dbReference type="Gene3D" id="4.10.60.10">
    <property type="entry name" value="Zinc finger, CCHC-type"/>
    <property type="match status" value="1"/>
</dbReference>
<dbReference type="PROSITE" id="PS50102">
    <property type="entry name" value="RRM"/>
    <property type="match status" value="1"/>
</dbReference>
<dbReference type="GO" id="GO:0003729">
    <property type="term" value="F:mRNA binding"/>
    <property type="evidence" value="ECO:0007669"/>
    <property type="project" value="TreeGrafter"/>
</dbReference>
<dbReference type="InterPro" id="IPR035979">
    <property type="entry name" value="RBD_domain_sf"/>
</dbReference>
<dbReference type="SMART" id="SM00343">
    <property type="entry name" value="ZnF_C2HC"/>
    <property type="match status" value="1"/>
</dbReference>
<accession>M7PBM9</accession>
<evidence type="ECO:0000259" key="5">
    <source>
        <dbReference type="PROSITE" id="PS50102"/>
    </source>
</evidence>
<dbReference type="GeneID" id="19893993"/>
<dbReference type="InterPro" id="IPR000504">
    <property type="entry name" value="RRM_dom"/>
</dbReference>
<dbReference type="Proteomes" id="UP000011958">
    <property type="component" value="Unassembled WGS sequence"/>
</dbReference>
<dbReference type="OrthoDB" id="407442at2759"/>
<dbReference type="Gene3D" id="3.30.70.330">
    <property type="match status" value="1"/>
</dbReference>
<dbReference type="PROSITE" id="PS50158">
    <property type="entry name" value="ZF_CCHC"/>
    <property type="match status" value="1"/>
</dbReference>
<feature type="compositionally biased region" description="Polar residues" evidence="4">
    <location>
        <begin position="1"/>
        <end position="18"/>
    </location>
</feature>
<comment type="caution">
    <text evidence="7">The sequence shown here is derived from an EMBL/GenBank/DDBJ whole genome shotgun (WGS) entry which is preliminary data.</text>
</comment>
<dbReference type="Pfam" id="PF00076">
    <property type="entry name" value="RRM_1"/>
    <property type="match status" value="1"/>
</dbReference>
<dbReference type="InterPro" id="IPR036875">
    <property type="entry name" value="Znf_CCHC_sf"/>
</dbReference>
<keyword evidence="2" id="KW-0479">Metal-binding</keyword>
<evidence type="ECO:0000313" key="7">
    <source>
        <dbReference type="EMBL" id="EMR11265.1"/>
    </source>
</evidence>
<dbReference type="SUPFAM" id="SSF54928">
    <property type="entry name" value="RNA-binding domain, RBD"/>
    <property type="match status" value="1"/>
</dbReference>
<dbReference type="GO" id="GO:0008270">
    <property type="term" value="F:zinc ion binding"/>
    <property type="evidence" value="ECO:0007669"/>
    <property type="project" value="UniProtKB-KW"/>
</dbReference>
<dbReference type="CDD" id="cd00590">
    <property type="entry name" value="RRM_SF"/>
    <property type="match status" value="1"/>
</dbReference>